<keyword evidence="4" id="KW-0804">Transcription</keyword>
<dbReference type="EMBL" id="AP012204">
    <property type="protein sequence ID" value="BAK35774.1"/>
    <property type="molecule type" value="Genomic_DNA"/>
</dbReference>
<dbReference type="HOGENOM" id="CLU_069356_44_1_11"/>
<dbReference type="PRINTS" id="PR00455">
    <property type="entry name" value="HTHTETR"/>
</dbReference>
<keyword evidence="2" id="KW-0805">Transcription regulation</keyword>
<dbReference type="InterPro" id="IPR009057">
    <property type="entry name" value="Homeodomain-like_sf"/>
</dbReference>
<evidence type="ECO:0000256" key="5">
    <source>
        <dbReference type="PROSITE-ProRule" id="PRU00335"/>
    </source>
</evidence>
<dbReference type="Proteomes" id="UP000007947">
    <property type="component" value="Chromosome"/>
</dbReference>
<dbReference type="PANTHER" id="PTHR47506">
    <property type="entry name" value="TRANSCRIPTIONAL REGULATORY PROTEIN"/>
    <property type="match status" value="1"/>
</dbReference>
<dbReference type="SUPFAM" id="SSF46689">
    <property type="entry name" value="Homeodomain-like"/>
    <property type="match status" value="1"/>
</dbReference>
<dbReference type="InterPro" id="IPR036271">
    <property type="entry name" value="Tet_transcr_reg_TetR-rel_C_sf"/>
</dbReference>
<dbReference type="Pfam" id="PF13977">
    <property type="entry name" value="TetR_C_6"/>
    <property type="match status" value="1"/>
</dbReference>
<protein>
    <submittedName>
        <fullName evidence="7">Putative TetR family transcriptional regulator</fullName>
    </submittedName>
</protein>
<organism evidence="7 8">
    <name type="scientific">Microlunatus phosphovorus (strain ATCC 700054 / DSM 10555 / JCM 9379 / NBRC 101784 / NCIMB 13414 / VKM Ac-1990 / NM-1)</name>
    <dbReference type="NCBI Taxonomy" id="1032480"/>
    <lineage>
        <taxon>Bacteria</taxon>
        <taxon>Bacillati</taxon>
        <taxon>Actinomycetota</taxon>
        <taxon>Actinomycetes</taxon>
        <taxon>Propionibacteriales</taxon>
        <taxon>Propionibacteriaceae</taxon>
        <taxon>Microlunatus</taxon>
    </lineage>
</organism>
<dbReference type="AlphaFoldDB" id="F5XIA5"/>
<dbReference type="SUPFAM" id="SSF48498">
    <property type="entry name" value="Tetracyclin repressor-like, C-terminal domain"/>
    <property type="match status" value="1"/>
</dbReference>
<reference evidence="7 8" key="1">
    <citation type="submission" date="2011-05" db="EMBL/GenBank/DDBJ databases">
        <title>Whole genome sequence of Microlunatus phosphovorus NM-1.</title>
        <authorList>
            <person name="Hosoyama A."/>
            <person name="Sasaki K."/>
            <person name="Harada T."/>
            <person name="Igarashi R."/>
            <person name="Kawakoshi A."/>
            <person name="Sasagawa M."/>
            <person name="Fukada J."/>
            <person name="Nakamura S."/>
            <person name="Katano Y."/>
            <person name="Hanada S."/>
            <person name="Kamagata Y."/>
            <person name="Nakamura N."/>
            <person name="Yamazaki S."/>
            <person name="Fujita N."/>
        </authorList>
    </citation>
    <scope>NUCLEOTIDE SEQUENCE [LARGE SCALE GENOMIC DNA]</scope>
    <source>
        <strain evidence="8">ATCC 700054 / DSM 10555 / JCM 9379 / NBRC 101784 / NCIMB 13414 / VKM Ac-1990 / NM-1</strain>
    </source>
</reference>
<evidence type="ECO:0000313" key="8">
    <source>
        <dbReference type="Proteomes" id="UP000007947"/>
    </source>
</evidence>
<dbReference type="OrthoDB" id="5112469at2"/>
<evidence type="ECO:0000256" key="4">
    <source>
        <dbReference type="ARBA" id="ARBA00023163"/>
    </source>
</evidence>
<feature type="domain" description="HTH tetR-type" evidence="6">
    <location>
        <begin position="17"/>
        <end position="77"/>
    </location>
</feature>
<dbReference type="eggNOG" id="COG1309">
    <property type="taxonomic scope" value="Bacteria"/>
</dbReference>
<keyword evidence="1" id="KW-0678">Repressor</keyword>
<dbReference type="InterPro" id="IPR039538">
    <property type="entry name" value="BetI_C"/>
</dbReference>
<dbReference type="Gene3D" id="1.10.357.10">
    <property type="entry name" value="Tetracycline Repressor, domain 2"/>
    <property type="match status" value="1"/>
</dbReference>
<sequence length="205" mass="22488">MVDLSTPTARGGYAKGDARREHILEVATEIFGTQGFRAATMLQIAAACDISRTGLLHHFPTKESLLEAVLAHRDATSGEQPEPNDSDPRARLRRILAVVEHNATQPRIVNLFSVLSAEAGERSHPAHDYFVQRYDHLRAELQEACRTLAATDQLAPGVDPHALAVEIIALMDGLQVQWVLAPEDIDMVAILRHRLNDALAIPLDA</sequence>
<evidence type="ECO:0000256" key="3">
    <source>
        <dbReference type="ARBA" id="ARBA00023125"/>
    </source>
</evidence>
<dbReference type="GO" id="GO:0003677">
    <property type="term" value="F:DNA binding"/>
    <property type="evidence" value="ECO:0007669"/>
    <property type="project" value="UniProtKB-UniRule"/>
</dbReference>
<keyword evidence="3 5" id="KW-0238">DNA-binding</keyword>
<evidence type="ECO:0000256" key="2">
    <source>
        <dbReference type="ARBA" id="ARBA00023015"/>
    </source>
</evidence>
<dbReference type="KEGG" id="mph:MLP_27600"/>
<dbReference type="Pfam" id="PF00440">
    <property type="entry name" value="TetR_N"/>
    <property type="match status" value="1"/>
</dbReference>
<dbReference type="PROSITE" id="PS50977">
    <property type="entry name" value="HTH_TETR_2"/>
    <property type="match status" value="1"/>
</dbReference>
<dbReference type="STRING" id="1032480.MLP_27600"/>
<gene>
    <name evidence="7" type="ordered locus">MLP_27600</name>
</gene>
<dbReference type="RefSeq" id="WP_013863643.1">
    <property type="nucleotide sequence ID" value="NC_015635.1"/>
</dbReference>
<feature type="DNA-binding region" description="H-T-H motif" evidence="5">
    <location>
        <begin position="40"/>
        <end position="59"/>
    </location>
</feature>
<dbReference type="PANTHER" id="PTHR47506:SF1">
    <property type="entry name" value="HTH-TYPE TRANSCRIPTIONAL REGULATOR YJDC"/>
    <property type="match status" value="1"/>
</dbReference>
<evidence type="ECO:0000256" key="1">
    <source>
        <dbReference type="ARBA" id="ARBA00022491"/>
    </source>
</evidence>
<accession>F5XIA5</accession>
<evidence type="ECO:0000313" key="7">
    <source>
        <dbReference type="EMBL" id="BAK35774.1"/>
    </source>
</evidence>
<name>F5XIA5_MICPN</name>
<proteinExistence type="predicted"/>
<evidence type="ECO:0000259" key="6">
    <source>
        <dbReference type="PROSITE" id="PS50977"/>
    </source>
</evidence>
<dbReference type="InterPro" id="IPR001647">
    <property type="entry name" value="HTH_TetR"/>
</dbReference>
<keyword evidence="8" id="KW-1185">Reference proteome</keyword>